<evidence type="ECO:0000313" key="3">
    <source>
        <dbReference type="EMBL" id="SHI84094.1"/>
    </source>
</evidence>
<gene>
    <name evidence="3" type="ORF">SAMN05660830_01161</name>
</gene>
<comment type="caution">
    <text evidence="3">The sequence shown here is derived from an EMBL/GenBank/DDBJ whole genome shotgun (WGS) entry which is preliminary data.</text>
</comment>
<feature type="signal peptide" evidence="1">
    <location>
        <begin position="1"/>
        <end position="19"/>
    </location>
</feature>
<feature type="chain" id="PRO_5034179782" evidence="1">
    <location>
        <begin position="20"/>
        <end position="258"/>
    </location>
</feature>
<dbReference type="GO" id="GO:0004190">
    <property type="term" value="F:aspartic-type endopeptidase activity"/>
    <property type="evidence" value="ECO:0007669"/>
    <property type="project" value="InterPro"/>
</dbReference>
<sequence length="258" mass="28748">MKKLTLALLLFVFPFTAHAQTTFTISPKAIYFSYHEQVMDETGYLAGINTGLTHTTNQGYFFGLEAEGLGGELRYEGKYSDGTGLSCDTHDFLFQGTAAVGKEFTISSWQLTPYTGLKYRYWRDNIITEGGYLRQISQFYLPVGLTAQYDLDDSWNVKVKMEGSLLLAGRVYSNLSDAGSMYSDITNHQSFGSGVGARISTTLQKNLGSYILGISPYFEWYEVKTSKKASSQIGDQPAKFIEPHNTTWMLGLSCSLSF</sequence>
<name>A0A8G2F8K9_9BACT</name>
<evidence type="ECO:0000313" key="4">
    <source>
        <dbReference type="Proteomes" id="UP000184001"/>
    </source>
</evidence>
<reference evidence="3 4" key="1">
    <citation type="submission" date="2016-11" db="EMBL/GenBank/DDBJ databases">
        <authorList>
            <person name="Varghese N."/>
            <person name="Submissions S."/>
        </authorList>
    </citation>
    <scope>NUCLEOTIDE SEQUENCE [LARGE SCALE GENOMIC DNA]</scope>
    <source>
        <strain evidence="3 4">DSM 17919</strain>
    </source>
</reference>
<dbReference type="InterPro" id="IPR020080">
    <property type="entry name" value="OM_adhesin/peptidase_omptin"/>
</dbReference>
<dbReference type="Pfam" id="PF03797">
    <property type="entry name" value="Autotransporter"/>
    <property type="match status" value="1"/>
</dbReference>
<keyword evidence="1" id="KW-0732">Signal</keyword>
<dbReference type="EMBL" id="FQZR01000002">
    <property type="protein sequence ID" value="SHI84094.1"/>
    <property type="molecule type" value="Genomic_DNA"/>
</dbReference>
<dbReference type="Proteomes" id="UP000184001">
    <property type="component" value="Unassembled WGS sequence"/>
</dbReference>
<dbReference type="AlphaFoldDB" id="A0A8G2F8K9"/>
<protein>
    <submittedName>
        <fullName evidence="3">Autotransporter beta-domain-containing protein</fullName>
    </submittedName>
</protein>
<evidence type="ECO:0000256" key="1">
    <source>
        <dbReference type="SAM" id="SignalP"/>
    </source>
</evidence>
<accession>A0A8G2F8K9</accession>
<evidence type="ECO:0000259" key="2">
    <source>
        <dbReference type="Pfam" id="PF03797"/>
    </source>
</evidence>
<proteinExistence type="predicted"/>
<organism evidence="3 4">
    <name type="scientific">Halodesulfovibrio aestuarii</name>
    <dbReference type="NCBI Taxonomy" id="126333"/>
    <lineage>
        <taxon>Bacteria</taxon>
        <taxon>Pseudomonadati</taxon>
        <taxon>Thermodesulfobacteriota</taxon>
        <taxon>Desulfovibrionia</taxon>
        <taxon>Desulfovibrionales</taxon>
        <taxon>Desulfovibrionaceae</taxon>
        <taxon>Halodesulfovibrio</taxon>
    </lineage>
</organism>
<dbReference type="RefSeq" id="WP_020002277.1">
    <property type="nucleotide sequence ID" value="NZ_CP192219.1"/>
</dbReference>
<dbReference type="Gene3D" id="2.40.128.100">
    <property type="entry name" value="OPCA outer membrane adhesin/invasin"/>
    <property type="match status" value="1"/>
</dbReference>
<feature type="domain" description="Autotransporter" evidence="2">
    <location>
        <begin position="62"/>
        <end position="182"/>
    </location>
</feature>
<dbReference type="InterPro" id="IPR005546">
    <property type="entry name" value="Autotransporte_beta"/>
</dbReference>
<dbReference type="SUPFAM" id="SSF69917">
    <property type="entry name" value="OMPT-like"/>
    <property type="match status" value="1"/>
</dbReference>